<dbReference type="EMBL" id="VBPA01000054">
    <property type="protein sequence ID" value="TMQ72541.1"/>
    <property type="molecule type" value="Genomic_DNA"/>
</dbReference>
<proteinExistence type="predicted"/>
<evidence type="ECO:0000256" key="1">
    <source>
        <dbReference type="ARBA" id="ARBA00022801"/>
    </source>
</evidence>
<gene>
    <name evidence="2" type="ORF">E6K80_02530</name>
</gene>
<dbReference type="InterPro" id="IPR007312">
    <property type="entry name" value="Phosphoesterase"/>
</dbReference>
<evidence type="ECO:0000313" key="2">
    <source>
        <dbReference type="EMBL" id="TMQ72541.1"/>
    </source>
</evidence>
<comment type="caution">
    <text evidence="2">The sequence shown here is derived from an EMBL/GenBank/DDBJ whole genome shotgun (WGS) entry which is preliminary data.</text>
</comment>
<evidence type="ECO:0008006" key="4">
    <source>
        <dbReference type="Google" id="ProtNLM"/>
    </source>
</evidence>
<dbReference type="InterPro" id="IPR017850">
    <property type="entry name" value="Alkaline_phosphatase_core_sf"/>
</dbReference>
<dbReference type="AlphaFoldDB" id="A0A538U9G6"/>
<protein>
    <recommendedName>
        <fullName evidence="4">Phosphoesterase</fullName>
    </recommendedName>
</protein>
<dbReference type="Proteomes" id="UP000319836">
    <property type="component" value="Unassembled WGS sequence"/>
</dbReference>
<evidence type="ECO:0000313" key="3">
    <source>
        <dbReference type="Proteomes" id="UP000319836"/>
    </source>
</evidence>
<accession>A0A538U9G6</accession>
<name>A0A538U9G6_UNCEI</name>
<sequence length="333" mass="36919">MPWRVSSCCSTTRIATPTAAPTDTTGAWARSRTTTCIYDYEGGNSLAYPHAGYLWDLCARHGITYRSYGEFVFNGPNSDDTVRAGIEGLIGHVAPHYLGYDTHYSDIDRYRAWLEEFDRYDRDGALPQLSIIRLPNDHTEGTCTDRPTPRAHMAENDLALGLMLERISHSRYWKDALILVIEDDAANGQDHVDGHRTVALAAGPYVKRGQVDSGLYTSCSVLRCIEDIFGLPSMTQFDARANGLEGIFRSKPDLRPYTHRPARIDLEEKNLAGAFGQAESDAMNFAIADVVPYDRLNVILWHSARGTEASPPPVVRSGFALRLGSPAPDDDDH</sequence>
<keyword evidence="1" id="KW-0378">Hydrolase</keyword>
<organism evidence="2 3">
    <name type="scientific">Eiseniibacteriota bacterium</name>
    <dbReference type="NCBI Taxonomy" id="2212470"/>
    <lineage>
        <taxon>Bacteria</taxon>
        <taxon>Candidatus Eiseniibacteriota</taxon>
    </lineage>
</organism>
<dbReference type="GO" id="GO:0016788">
    <property type="term" value="F:hydrolase activity, acting on ester bonds"/>
    <property type="evidence" value="ECO:0007669"/>
    <property type="project" value="InterPro"/>
</dbReference>
<reference evidence="2 3" key="1">
    <citation type="journal article" date="2019" name="Nat. Microbiol.">
        <title>Mediterranean grassland soil C-N compound turnover is dependent on rainfall and depth, and is mediated by genomically divergent microorganisms.</title>
        <authorList>
            <person name="Diamond S."/>
            <person name="Andeer P.F."/>
            <person name="Li Z."/>
            <person name="Crits-Christoph A."/>
            <person name="Burstein D."/>
            <person name="Anantharaman K."/>
            <person name="Lane K.R."/>
            <person name="Thomas B.C."/>
            <person name="Pan C."/>
            <person name="Northen T.R."/>
            <person name="Banfield J.F."/>
        </authorList>
    </citation>
    <scope>NUCLEOTIDE SEQUENCE [LARGE SCALE GENOMIC DNA]</scope>
    <source>
        <strain evidence="2">WS_10</strain>
    </source>
</reference>
<dbReference type="Gene3D" id="3.40.720.10">
    <property type="entry name" value="Alkaline Phosphatase, subunit A"/>
    <property type="match status" value="1"/>
</dbReference>
<dbReference type="SUPFAM" id="SSF53649">
    <property type="entry name" value="Alkaline phosphatase-like"/>
    <property type="match status" value="1"/>
</dbReference>
<dbReference type="Pfam" id="PF04185">
    <property type="entry name" value="Phosphoesterase"/>
    <property type="match status" value="1"/>
</dbReference>